<feature type="transmembrane region" description="Helical" evidence="1">
    <location>
        <begin position="7"/>
        <end position="29"/>
    </location>
</feature>
<dbReference type="EMBL" id="SHMP01000007">
    <property type="protein sequence ID" value="RZV06446.1"/>
    <property type="molecule type" value="Genomic_DNA"/>
</dbReference>
<dbReference type="Proteomes" id="UP000291097">
    <property type="component" value="Unassembled WGS sequence"/>
</dbReference>
<feature type="transmembrane region" description="Helical" evidence="1">
    <location>
        <begin position="79"/>
        <end position="100"/>
    </location>
</feature>
<evidence type="ECO:0000256" key="1">
    <source>
        <dbReference type="SAM" id="Phobius"/>
    </source>
</evidence>
<keyword evidence="1" id="KW-0472">Membrane</keyword>
<organism evidence="2 3">
    <name type="scientific">Natrinema hispanicum</name>
    <dbReference type="NCBI Taxonomy" id="392421"/>
    <lineage>
        <taxon>Archaea</taxon>
        <taxon>Methanobacteriati</taxon>
        <taxon>Methanobacteriota</taxon>
        <taxon>Stenosarchaea group</taxon>
        <taxon>Halobacteria</taxon>
        <taxon>Halobacteriales</taxon>
        <taxon>Natrialbaceae</taxon>
        <taxon>Natrinema</taxon>
    </lineage>
</organism>
<comment type="caution">
    <text evidence="2">The sequence shown here is derived from an EMBL/GenBank/DDBJ whole genome shotgun (WGS) entry which is preliminary data.</text>
</comment>
<evidence type="ECO:0000313" key="3">
    <source>
        <dbReference type="Proteomes" id="UP000291097"/>
    </source>
</evidence>
<feature type="transmembrane region" description="Helical" evidence="1">
    <location>
        <begin position="120"/>
        <end position="145"/>
    </location>
</feature>
<dbReference type="RefSeq" id="WP_130501411.1">
    <property type="nucleotide sequence ID" value="NZ_SHMP01000007.1"/>
</dbReference>
<keyword evidence="1" id="KW-1133">Transmembrane helix</keyword>
<feature type="transmembrane region" description="Helical" evidence="1">
    <location>
        <begin position="41"/>
        <end position="67"/>
    </location>
</feature>
<name>A0A482Y8E5_9EURY</name>
<keyword evidence="1" id="KW-0812">Transmembrane</keyword>
<reference evidence="2 3" key="1">
    <citation type="submission" date="2019-02" db="EMBL/GenBank/DDBJ databases">
        <title>Genomic Encyclopedia of Archaeal and Bacterial Type Strains, Phase II (KMG-II): from individual species to whole genera.</title>
        <authorList>
            <person name="Goeker M."/>
        </authorList>
    </citation>
    <scope>NUCLEOTIDE SEQUENCE [LARGE SCALE GENOMIC DNA]</scope>
    <source>
        <strain evidence="2 3">DSM 18328</strain>
    </source>
</reference>
<evidence type="ECO:0000313" key="2">
    <source>
        <dbReference type="EMBL" id="RZV06446.1"/>
    </source>
</evidence>
<gene>
    <name evidence="2" type="ORF">BDK88_3444</name>
</gene>
<dbReference type="AlphaFoldDB" id="A0A482Y8E5"/>
<accession>A0A482Y8E5</accession>
<sequence>MRKQTLAIGTGSLGAIGILAGLLVFGLVLSSSGGDGFAAGLGIVFAFIYVLVGVIAMAEAGALYVFTRNREPGQWSVRLLGLGAATGAIATILLVGSMLPSLASAVVGEPVSVGSSATEYAFGVGVWLTPVGIASSGLGVGCSVVSELRRSGDSA</sequence>
<protein>
    <submittedName>
        <fullName evidence="2">Uncharacterized protein</fullName>
    </submittedName>
</protein>
<proteinExistence type="predicted"/>